<evidence type="ECO:0000256" key="4">
    <source>
        <dbReference type="SAM" id="Phobius"/>
    </source>
</evidence>
<feature type="transmembrane region" description="Helical" evidence="4">
    <location>
        <begin position="71"/>
        <end position="93"/>
    </location>
</feature>
<dbReference type="InterPro" id="IPR018060">
    <property type="entry name" value="HTH_AraC"/>
</dbReference>
<evidence type="ECO:0000256" key="2">
    <source>
        <dbReference type="ARBA" id="ARBA00023125"/>
    </source>
</evidence>
<keyword evidence="1" id="KW-0805">Transcription regulation</keyword>
<dbReference type="SUPFAM" id="SSF46689">
    <property type="entry name" value="Homeodomain-like"/>
    <property type="match status" value="1"/>
</dbReference>
<feature type="transmembrane region" description="Helical" evidence="4">
    <location>
        <begin position="137"/>
        <end position="163"/>
    </location>
</feature>
<accession>A0ABP1ESH1</accession>
<name>A0ABP1ESH1_9FLAO</name>
<dbReference type="PANTHER" id="PTHR43280">
    <property type="entry name" value="ARAC-FAMILY TRANSCRIPTIONAL REGULATOR"/>
    <property type="match status" value="1"/>
</dbReference>
<feature type="transmembrane region" description="Helical" evidence="4">
    <location>
        <begin position="46"/>
        <end position="65"/>
    </location>
</feature>
<keyword evidence="7" id="KW-1185">Reference proteome</keyword>
<feature type="domain" description="HTH araC/xylS-type" evidence="5">
    <location>
        <begin position="271"/>
        <end position="374"/>
    </location>
</feature>
<keyword evidence="3" id="KW-0804">Transcription</keyword>
<dbReference type="InterPro" id="IPR009057">
    <property type="entry name" value="Homeodomain-like_sf"/>
</dbReference>
<proteinExistence type="predicted"/>
<comment type="caution">
    <text evidence="6">The sequence shown here is derived from an EMBL/GenBank/DDBJ whole genome shotgun (WGS) entry which is preliminary data.</text>
</comment>
<feature type="transmembrane region" description="Helical" evidence="4">
    <location>
        <begin position="14"/>
        <end position="34"/>
    </location>
</feature>
<reference evidence="6 7" key="1">
    <citation type="submission" date="2024-05" db="EMBL/GenBank/DDBJ databases">
        <authorList>
            <person name="Duchaud E."/>
        </authorList>
    </citation>
    <scope>NUCLEOTIDE SEQUENCE [LARGE SCALE GENOMIC DNA]</scope>
    <source>
        <strain evidence="6">Ena-SAMPLE-TAB-13-05-2024-13:56:06:370-140302</strain>
    </source>
</reference>
<evidence type="ECO:0000313" key="7">
    <source>
        <dbReference type="Proteomes" id="UP001497416"/>
    </source>
</evidence>
<feature type="transmembrane region" description="Helical" evidence="4">
    <location>
        <begin position="214"/>
        <end position="235"/>
    </location>
</feature>
<organism evidence="6 7">
    <name type="scientific">Tenacibaculum platacis</name>
    <dbReference type="NCBI Taxonomy" id="3137852"/>
    <lineage>
        <taxon>Bacteria</taxon>
        <taxon>Pseudomonadati</taxon>
        <taxon>Bacteroidota</taxon>
        <taxon>Flavobacteriia</taxon>
        <taxon>Flavobacteriales</taxon>
        <taxon>Flavobacteriaceae</taxon>
        <taxon>Tenacibaculum</taxon>
    </lineage>
</organism>
<dbReference type="Gene3D" id="1.10.10.60">
    <property type="entry name" value="Homeodomain-like"/>
    <property type="match status" value="1"/>
</dbReference>
<dbReference type="SMART" id="SM00342">
    <property type="entry name" value="HTH_ARAC"/>
    <property type="match status" value="1"/>
</dbReference>
<keyword evidence="4 6" id="KW-0812">Transmembrane</keyword>
<protein>
    <submittedName>
        <fullName evidence="6">Transmembrane protein. transcriptional regulator, AraC family</fullName>
    </submittedName>
</protein>
<sequence length="386" mass="45334">MLLLKTNTNPLKEFFLFILYSGITLNVLLIFLVLNRIKKQPINKVLVLILSCLLMLFLMFAFNYMDNKKVTRLLVPVGSIIYMALGPVLLYYIKSVYENLDFKKLYKSLIPFFIAILIYSIPSYFLEAIDSKNELSLVYLIFIVPFLGWLYFIYCLYQCFQILKKYRLEVRNNYSFTKNIDLKWLSIWVNGFIIFIFVDLISGGVLLTNTSLKFILILNLTYLTSLIWYMGYYGLNQTQVFLFQEISQKPAKPQQKQITQDVESLKKLEDKFELLFTKNQLFKEQNLTLLQTAKELEISDKKLSNFLNSHLQTTFYDYVNSHRIEYFKKSIQNGKSNHLTLLAIAFDSGFNSKATFNRVFKQKEGMTPFQFKKQFEKGLTASNEAI</sequence>
<feature type="transmembrane region" description="Helical" evidence="4">
    <location>
        <begin position="184"/>
        <end position="208"/>
    </location>
</feature>
<dbReference type="EMBL" id="CAXIXY010000006">
    <property type="protein sequence ID" value="CAL2091010.1"/>
    <property type="molecule type" value="Genomic_DNA"/>
</dbReference>
<evidence type="ECO:0000256" key="3">
    <source>
        <dbReference type="ARBA" id="ARBA00023163"/>
    </source>
</evidence>
<gene>
    <name evidence="6" type="ORF">T190607A01A_40127</name>
</gene>
<evidence type="ECO:0000256" key="1">
    <source>
        <dbReference type="ARBA" id="ARBA00023015"/>
    </source>
</evidence>
<evidence type="ECO:0000313" key="6">
    <source>
        <dbReference type="EMBL" id="CAL2091010.1"/>
    </source>
</evidence>
<keyword evidence="2" id="KW-0238">DNA-binding</keyword>
<dbReference type="Proteomes" id="UP001497416">
    <property type="component" value="Unassembled WGS sequence"/>
</dbReference>
<dbReference type="PANTHER" id="PTHR43280:SF2">
    <property type="entry name" value="HTH-TYPE TRANSCRIPTIONAL REGULATOR EXSA"/>
    <property type="match status" value="1"/>
</dbReference>
<feature type="transmembrane region" description="Helical" evidence="4">
    <location>
        <begin position="105"/>
        <end position="125"/>
    </location>
</feature>
<keyword evidence="4" id="KW-1133">Transmembrane helix</keyword>
<evidence type="ECO:0000259" key="5">
    <source>
        <dbReference type="PROSITE" id="PS01124"/>
    </source>
</evidence>
<dbReference type="Pfam" id="PF12833">
    <property type="entry name" value="HTH_18"/>
    <property type="match status" value="1"/>
</dbReference>
<keyword evidence="4" id="KW-0472">Membrane</keyword>
<dbReference type="PROSITE" id="PS01124">
    <property type="entry name" value="HTH_ARAC_FAMILY_2"/>
    <property type="match status" value="1"/>
</dbReference>